<accession>A0AAD1IRC1</accession>
<evidence type="ECO:0000256" key="1">
    <source>
        <dbReference type="SAM" id="SignalP"/>
    </source>
</evidence>
<reference evidence="2 3" key="1">
    <citation type="journal article" date="2019" name="Emerg. Microbes Infect.">
        <title>Comprehensive subspecies identification of 175 nontuberculous mycobacteria species based on 7547 genomic profiles.</title>
        <authorList>
            <person name="Matsumoto Y."/>
            <person name="Kinjo T."/>
            <person name="Motooka D."/>
            <person name="Nabeya D."/>
            <person name="Jung N."/>
            <person name="Uechi K."/>
            <person name="Horii T."/>
            <person name="Iida T."/>
            <person name="Fujita J."/>
            <person name="Nakamura S."/>
        </authorList>
    </citation>
    <scope>NUCLEOTIDE SEQUENCE [LARGE SCALE GENOMIC DNA]</scope>
    <source>
        <strain evidence="2 3">JCM 17423</strain>
    </source>
</reference>
<keyword evidence="1" id="KW-0732">Signal</keyword>
<gene>
    <name evidence="2" type="ORF">MLIT_52630</name>
</gene>
<feature type="chain" id="PRO_5042132397" evidence="1">
    <location>
        <begin position="27"/>
        <end position="73"/>
    </location>
</feature>
<feature type="signal peptide" evidence="1">
    <location>
        <begin position="1"/>
        <end position="26"/>
    </location>
</feature>
<proteinExistence type="predicted"/>
<dbReference type="EMBL" id="AP022586">
    <property type="protein sequence ID" value="BBY19671.1"/>
    <property type="molecule type" value="Genomic_DNA"/>
</dbReference>
<protein>
    <submittedName>
        <fullName evidence="2">Uncharacterized protein</fullName>
    </submittedName>
</protein>
<dbReference type="Proteomes" id="UP000466607">
    <property type="component" value="Chromosome"/>
</dbReference>
<organism evidence="2 3">
    <name type="scientific">Mycolicibacterium litorale</name>
    <dbReference type="NCBI Taxonomy" id="758802"/>
    <lineage>
        <taxon>Bacteria</taxon>
        <taxon>Bacillati</taxon>
        <taxon>Actinomycetota</taxon>
        <taxon>Actinomycetes</taxon>
        <taxon>Mycobacteriales</taxon>
        <taxon>Mycobacteriaceae</taxon>
        <taxon>Mycolicibacterium</taxon>
    </lineage>
</organism>
<keyword evidence="3" id="KW-1185">Reference proteome</keyword>
<evidence type="ECO:0000313" key="3">
    <source>
        <dbReference type="Proteomes" id="UP000466607"/>
    </source>
</evidence>
<name>A0AAD1IRC1_9MYCO</name>
<dbReference type="RefSeq" id="WP_134055991.1">
    <property type="nucleotide sequence ID" value="NZ_AP022586.1"/>
</dbReference>
<sequence>MHIGSFTATTLSALAAAIVLAPAAAAAPECVNTGPRTTQCETGGSTAIVTSPPETNVGWPFGGWGYGGLLIGI</sequence>
<dbReference type="AlphaFoldDB" id="A0AAD1IRC1"/>
<evidence type="ECO:0000313" key="2">
    <source>
        <dbReference type="EMBL" id="BBY19671.1"/>
    </source>
</evidence>